<dbReference type="STRING" id="1121884.SAMN02745131_04189"/>
<keyword evidence="2" id="KW-1185">Reference proteome</keyword>
<evidence type="ECO:0000313" key="1">
    <source>
        <dbReference type="EMBL" id="SHG05129.1"/>
    </source>
</evidence>
<dbReference type="InterPro" id="IPR007298">
    <property type="entry name" value="Cu-R_lipoprotein_NlpE"/>
</dbReference>
<proteinExistence type="predicted"/>
<name>A0A1M5GN18_9BACT</name>
<dbReference type="Proteomes" id="UP000184048">
    <property type="component" value="Unassembled WGS sequence"/>
</dbReference>
<dbReference type="OrthoDB" id="8764943at2"/>
<dbReference type="AlphaFoldDB" id="A0A1M5GN18"/>
<accession>A0A1M5GN18</accession>
<sequence>MGRQILFIAILLCGQFAFGQSSVYGKYKGSGMLLDTLIIAFHLDLKQDGNYTMKSSRKDTLVTETGKWQRIGDKIKLKPKYSKAKKKYRPEKTFVLNIEGDSLVWKPNFNMRKFEKEMTKNVGEKVTLVDKSEPLVLYKEN</sequence>
<dbReference type="EMBL" id="FQUU01000038">
    <property type="protein sequence ID" value="SHG05129.1"/>
    <property type="molecule type" value="Genomic_DNA"/>
</dbReference>
<organism evidence="1 2">
    <name type="scientific">Flavisolibacter ginsengisoli DSM 18119</name>
    <dbReference type="NCBI Taxonomy" id="1121884"/>
    <lineage>
        <taxon>Bacteria</taxon>
        <taxon>Pseudomonadati</taxon>
        <taxon>Bacteroidota</taxon>
        <taxon>Chitinophagia</taxon>
        <taxon>Chitinophagales</taxon>
        <taxon>Chitinophagaceae</taxon>
        <taxon>Flavisolibacter</taxon>
    </lineage>
</organism>
<reference evidence="1 2" key="1">
    <citation type="submission" date="2016-11" db="EMBL/GenBank/DDBJ databases">
        <authorList>
            <person name="Jaros S."/>
            <person name="Januszkiewicz K."/>
            <person name="Wedrychowicz H."/>
        </authorList>
    </citation>
    <scope>NUCLEOTIDE SEQUENCE [LARGE SCALE GENOMIC DNA]</scope>
    <source>
        <strain evidence="1 2">DSM 18119</strain>
    </source>
</reference>
<dbReference type="Pfam" id="PF04170">
    <property type="entry name" value="NlpE"/>
    <property type="match status" value="1"/>
</dbReference>
<dbReference type="RefSeq" id="WP_072837292.1">
    <property type="nucleotide sequence ID" value="NZ_FQUU01000038.1"/>
</dbReference>
<gene>
    <name evidence="1" type="ORF">SAMN02745131_04189</name>
</gene>
<protein>
    <submittedName>
        <fullName evidence="1">NlpE N-terminal domain-containing protein</fullName>
    </submittedName>
</protein>
<evidence type="ECO:0000313" key="2">
    <source>
        <dbReference type="Proteomes" id="UP000184048"/>
    </source>
</evidence>